<keyword evidence="2" id="KW-1185">Reference proteome</keyword>
<name>A0A658R3Q1_9BURK</name>
<reference evidence="1 2" key="1">
    <citation type="submission" date="2016-01" db="EMBL/GenBank/DDBJ databases">
        <authorList>
            <person name="Peeters C."/>
        </authorList>
    </citation>
    <scope>NUCLEOTIDE SEQUENCE [LARGE SCALE GENOMIC DNA]</scope>
    <source>
        <strain evidence="1">LMG 29315</strain>
    </source>
</reference>
<evidence type="ECO:0000313" key="1">
    <source>
        <dbReference type="EMBL" id="SAL44694.1"/>
    </source>
</evidence>
<proteinExistence type="predicted"/>
<evidence type="ECO:0000313" key="2">
    <source>
        <dbReference type="Proteomes" id="UP000198263"/>
    </source>
</evidence>
<dbReference type="AlphaFoldDB" id="A0A658R3Q1"/>
<organism evidence="1 2">
    <name type="scientific">Caballeronia concitans</name>
    <dbReference type="NCBI Taxonomy" id="1777133"/>
    <lineage>
        <taxon>Bacteria</taxon>
        <taxon>Pseudomonadati</taxon>
        <taxon>Pseudomonadota</taxon>
        <taxon>Betaproteobacteria</taxon>
        <taxon>Burkholderiales</taxon>
        <taxon>Burkholderiaceae</taxon>
        <taxon>Caballeronia</taxon>
    </lineage>
</organism>
<gene>
    <name evidence="1" type="ORF">AWB72_04700</name>
</gene>
<comment type="caution">
    <text evidence="1">The sequence shown here is derived from an EMBL/GenBank/DDBJ whole genome shotgun (WGS) entry which is preliminary data.</text>
</comment>
<accession>A0A658R3Q1</accession>
<protein>
    <submittedName>
        <fullName evidence="1">Uncharacterized protein</fullName>
    </submittedName>
</protein>
<sequence>MTIAPVVVDANRHEALLRLALGLRAHGVEEIARSGNGDEDEKRGEGE</sequence>
<dbReference type="EMBL" id="FCNV02000013">
    <property type="protein sequence ID" value="SAL44694.1"/>
    <property type="molecule type" value="Genomic_DNA"/>
</dbReference>
<dbReference type="Proteomes" id="UP000198263">
    <property type="component" value="Unassembled WGS sequence"/>
</dbReference>